<evidence type="ECO:0000313" key="1">
    <source>
        <dbReference type="EMBL" id="KAF4632465.1"/>
    </source>
</evidence>
<evidence type="ECO:0000313" key="2">
    <source>
        <dbReference type="Proteomes" id="UP000566819"/>
    </source>
</evidence>
<name>A0A8H4RM35_9HELO</name>
<dbReference type="EMBL" id="JAAMPI010000345">
    <property type="protein sequence ID" value="KAF4632465.1"/>
    <property type="molecule type" value="Genomic_DNA"/>
</dbReference>
<comment type="caution">
    <text evidence="1">The sequence shown here is derived from an EMBL/GenBank/DDBJ whole genome shotgun (WGS) entry which is preliminary data.</text>
</comment>
<dbReference type="AlphaFoldDB" id="A0A8H4RM35"/>
<sequence length="257" mass="29252">MLAWLTEIRLLAGPTLNPNGGIMATGLSLFDAFWRNLVYNRGPSFNYDSPNQTPKTWLAISFAYRYFLKKHQIASQTHPDFVTWALHYRILSSLAASFEEAEWRVQHARGFFVSEEVDAVDTVWIEFVSENWSQLQYKRNITVKSALAAQSSAVVGCSALRGWIRGHHTRQWISQNREILDQVSERGKEIEEESVGELADKEKSEKKLCKLRSHCKNESGVLKTDDGSKALLDMRSGSWKRCKRVVELEMKASPLGG</sequence>
<protein>
    <submittedName>
        <fullName evidence="1">Uncharacterized protein</fullName>
    </submittedName>
</protein>
<accession>A0A8H4RM35</accession>
<gene>
    <name evidence="1" type="ORF">G7Y89_g5654</name>
</gene>
<reference evidence="1 2" key="1">
    <citation type="submission" date="2020-03" db="EMBL/GenBank/DDBJ databases">
        <title>Draft Genome Sequence of Cudoniella acicularis.</title>
        <authorList>
            <person name="Buettner E."/>
            <person name="Kellner H."/>
        </authorList>
    </citation>
    <scope>NUCLEOTIDE SEQUENCE [LARGE SCALE GENOMIC DNA]</scope>
    <source>
        <strain evidence="1 2">DSM 108380</strain>
    </source>
</reference>
<dbReference type="OrthoDB" id="2157530at2759"/>
<organism evidence="1 2">
    <name type="scientific">Cudoniella acicularis</name>
    <dbReference type="NCBI Taxonomy" id="354080"/>
    <lineage>
        <taxon>Eukaryota</taxon>
        <taxon>Fungi</taxon>
        <taxon>Dikarya</taxon>
        <taxon>Ascomycota</taxon>
        <taxon>Pezizomycotina</taxon>
        <taxon>Leotiomycetes</taxon>
        <taxon>Helotiales</taxon>
        <taxon>Tricladiaceae</taxon>
        <taxon>Cudoniella</taxon>
    </lineage>
</organism>
<keyword evidence="2" id="KW-1185">Reference proteome</keyword>
<dbReference type="Proteomes" id="UP000566819">
    <property type="component" value="Unassembled WGS sequence"/>
</dbReference>
<proteinExistence type="predicted"/>